<dbReference type="Proteomes" id="UP000070433">
    <property type="component" value="Chromosome"/>
</dbReference>
<dbReference type="EMBL" id="CP010951">
    <property type="protein sequence ID" value="AMO24007.1"/>
    <property type="molecule type" value="Genomic_DNA"/>
</dbReference>
<dbReference type="InterPro" id="IPR002545">
    <property type="entry name" value="CheW-lke_dom"/>
</dbReference>
<name>A0A127JVI0_9BURK</name>
<gene>
    <name evidence="2" type="ORF">UC35_15520</name>
</gene>
<dbReference type="Gene3D" id="2.40.50.180">
    <property type="entry name" value="CheA-289, Domain 4"/>
    <property type="match status" value="1"/>
</dbReference>
<dbReference type="AlphaFoldDB" id="A0A127JVI0"/>
<evidence type="ECO:0000313" key="3">
    <source>
        <dbReference type="Proteomes" id="UP000070433"/>
    </source>
</evidence>
<protein>
    <recommendedName>
        <fullName evidence="1">CheW-like domain-containing protein</fullName>
    </recommendedName>
</protein>
<dbReference type="PROSITE" id="PS50851">
    <property type="entry name" value="CHEW"/>
    <property type="match status" value="1"/>
</dbReference>
<evidence type="ECO:0000313" key="2">
    <source>
        <dbReference type="EMBL" id="AMO24007.1"/>
    </source>
</evidence>
<sequence>MSRAVARLVAYAEGRSIALAPHTTHEILESPRPTWVPGAAAHALGLLPWRGRRIPLIDVAALVQGGMTDRADACRYALVVAWQEAGEAALSYGALALHALPQMTEVSDVQLCPLPGDSGLWPRLALSCFSHEGQAVPVVDTARLFSATSAGTAR</sequence>
<dbReference type="OrthoDB" id="8573762at2"/>
<dbReference type="InterPro" id="IPR036061">
    <property type="entry name" value="CheW-like_dom_sf"/>
</dbReference>
<dbReference type="SUPFAM" id="SSF50341">
    <property type="entry name" value="CheW-like"/>
    <property type="match status" value="1"/>
</dbReference>
<dbReference type="GO" id="GO:0006935">
    <property type="term" value="P:chemotaxis"/>
    <property type="evidence" value="ECO:0007669"/>
    <property type="project" value="InterPro"/>
</dbReference>
<reference evidence="2 3" key="1">
    <citation type="journal article" date="2014" name="Int. J. Syst. Evol. Microbiol.">
        <title>Ramlibacter solisilvae sp. nov., isolated from forest soil, and emended description of the genus Ramlibacter.</title>
        <authorList>
            <person name="Lee H.J."/>
            <person name="Lee S.H."/>
            <person name="Lee S.S."/>
            <person name="Lee J.S."/>
            <person name="Kim Y."/>
            <person name="Kim S.C."/>
            <person name="Jeon C.O."/>
        </authorList>
    </citation>
    <scope>NUCLEOTIDE SEQUENCE [LARGE SCALE GENOMIC DNA]</scope>
    <source>
        <strain evidence="2 3">5-10</strain>
    </source>
</reference>
<accession>A0A127JVI0</accession>
<dbReference type="Pfam" id="PF01584">
    <property type="entry name" value="CheW"/>
    <property type="match status" value="1"/>
</dbReference>
<proteinExistence type="predicted"/>
<evidence type="ECO:0000259" key="1">
    <source>
        <dbReference type="PROSITE" id="PS50851"/>
    </source>
</evidence>
<dbReference type="GO" id="GO:0007165">
    <property type="term" value="P:signal transduction"/>
    <property type="evidence" value="ECO:0007669"/>
    <property type="project" value="InterPro"/>
</dbReference>
<organism evidence="2 3">
    <name type="scientific">Ramlibacter tataouinensis</name>
    <dbReference type="NCBI Taxonomy" id="94132"/>
    <lineage>
        <taxon>Bacteria</taxon>
        <taxon>Pseudomonadati</taxon>
        <taxon>Pseudomonadota</taxon>
        <taxon>Betaproteobacteria</taxon>
        <taxon>Burkholderiales</taxon>
        <taxon>Comamonadaceae</taxon>
        <taxon>Ramlibacter</taxon>
    </lineage>
</organism>
<feature type="domain" description="CheW-like" evidence="1">
    <location>
        <begin position="4"/>
        <end position="150"/>
    </location>
</feature>
<dbReference type="RefSeq" id="WP_061501241.1">
    <property type="nucleotide sequence ID" value="NZ_CP010951.1"/>
</dbReference>
<keyword evidence="3" id="KW-1185">Reference proteome</keyword>